<proteinExistence type="predicted"/>
<dbReference type="AlphaFoldDB" id="A0A8J7QM79"/>
<keyword evidence="2 4" id="KW-0479">Metal-binding</keyword>
<dbReference type="InterPro" id="IPR010538">
    <property type="entry name" value="DHOR"/>
</dbReference>
<protein>
    <submittedName>
        <fullName evidence="6">C-type cytochrome</fullName>
    </submittedName>
</protein>
<dbReference type="PIRSF" id="PIRSF028099">
    <property type="entry name" value="DUF1111"/>
    <property type="match status" value="1"/>
</dbReference>
<name>A0A8J7QM79_9BACT</name>
<dbReference type="InterPro" id="IPR009056">
    <property type="entry name" value="Cyt_c-like_dom"/>
</dbReference>
<accession>A0A8J7QM79</accession>
<evidence type="ECO:0000256" key="1">
    <source>
        <dbReference type="ARBA" id="ARBA00022617"/>
    </source>
</evidence>
<sequence length="476" mass="51614">MFDPSLSIRKPWVLLCFSLFAMVLSHCSLLPTPSDPRFTALEPGEELAGGATTVFDTGPNAFAFSARNMSAARRTDFLVGNSFFEQNWVIAPASTQGRDGLGPLFNARSCSSCHLHDGRGRPPRNQEGMVSMLLRLSIPGQDPHGGPLPHPTYGDQLNERSVPGVPGEAETRLSYTEVPGTYADGTPYRLRRPQIEIHNWAYQAPSQALAVSPRVAPAMIGLGLLESISEADLLTNVDEADADGDGVSGRANFVWDAAAGAHRLGRFGWKANQPNLRQQTAGAFLGDIGITSELFSAENCGEGQDDCAKAPNGGQPELSESMLDQVTFYSQTLAVPARRDADAANVLAGKKLFYEAKCTACHVPSYTTPVREDFPELSNQKIWPYTDLLLHDMGEALADHRADYRADGREWRTPPLWGIGLLETVSGHMELLHDGRARGVAEAVLWHGGEAAAARERFRAMSATERANLVAFVKSL</sequence>
<dbReference type="GO" id="GO:0046872">
    <property type="term" value="F:metal ion binding"/>
    <property type="evidence" value="ECO:0007669"/>
    <property type="project" value="UniProtKB-KW"/>
</dbReference>
<dbReference type="GO" id="GO:0009055">
    <property type="term" value="F:electron transfer activity"/>
    <property type="evidence" value="ECO:0007669"/>
    <property type="project" value="InterPro"/>
</dbReference>
<evidence type="ECO:0000256" key="4">
    <source>
        <dbReference type="PROSITE-ProRule" id="PRU00433"/>
    </source>
</evidence>
<dbReference type="EMBL" id="JAFREP010000020">
    <property type="protein sequence ID" value="MBO1320933.1"/>
    <property type="molecule type" value="Genomic_DNA"/>
</dbReference>
<keyword evidence="3 4" id="KW-0408">Iron</keyword>
<keyword evidence="1 4" id="KW-0349">Heme</keyword>
<dbReference type="Pfam" id="PF06537">
    <property type="entry name" value="DHOR"/>
    <property type="match status" value="1"/>
</dbReference>
<dbReference type="SUPFAM" id="SSF46626">
    <property type="entry name" value="Cytochrome c"/>
    <property type="match status" value="1"/>
</dbReference>
<feature type="domain" description="Cytochrome c" evidence="5">
    <location>
        <begin position="344"/>
        <end position="476"/>
    </location>
</feature>
<keyword evidence="7" id="KW-1185">Reference proteome</keyword>
<evidence type="ECO:0000313" key="7">
    <source>
        <dbReference type="Proteomes" id="UP000664417"/>
    </source>
</evidence>
<dbReference type="PROSITE" id="PS51007">
    <property type="entry name" value="CYTC"/>
    <property type="match status" value="1"/>
</dbReference>
<dbReference type="PANTHER" id="PTHR30600">
    <property type="entry name" value="CYTOCHROME C PEROXIDASE-RELATED"/>
    <property type="match status" value="1"/>
</dbReference>
<dbReference type="GO" id="GO:0004130">
    <property type="term" value="F:cytochrome-c peroxidase activity"/>
    <property type="evidence" value="ECO:0007669"/>
    <property type="project" value="TreeGrafter"/>
</dbReference>
<dbReference type="InterPro" id="IPR051395">
    <property type="entry name" value="Cytochrome_c_Peroxidase/MauG"/>
</dbReference>
<dbReference type="GO" id="GO:0020037">
    <property type="term" value="F:heme binding"/>
    <property type="evidence" value="ECO:0007669"/>
    <property type="project" value="InterPro"/>
</dbReference>
<dbReference type="Gene3D" id="1.10.760.10">
    <property type="entry name" value="Cytochrome c-like domain"/>
    <property type="match status" value="1"/>
</dbReference>
<dbReference type="InterPro" id="IPR036909">
    <property type="entry name" value="Cyt_c-like_dom_sf"/>
</dbReference>
<dbReference type="PANTHER" id="PTHR30600:SF4">
    <property type="entry name" value="CYTOCHROME C DOMAIN-CONTAINING PROTEIN"/>
    <property type="match status" value="1"/>
</dbReference>
<gene>
    <name evidence="6" type="ORF">J3U88_20820</name>
</gene>
<evidence type="ECO:0000256" key="3">
    <source>
        <dbReference type="ARBA" id="ARBA00023004"/>
    </source>
</evidence>
<evidence type="ECO:0000313" key="6">
    <source>
        <dbReference type="EMBL" id="MBO1320933.1"/>
    </source>
</evidence>
<evidence type="ECO:0000259" key="5">
    <source>
        <dbReference type="PROSITE" id="PS51007"/>
    </source>
</evidence>
<reference evidence="6" key="1">
    <citation type="submission" date="2021-03" db="EMBL/GenBank/DDBJ databases">
        <authorList>
            <person name="Wang G."/>
        </authorList>
    </citation>
    <scope>NUCLEOTIDE SEQUENCE</scope>
    <source>
        <strain evidence="6">KCTC 12899</strain>
    </source>
</reference>
<evidence type="ECO:0000256" key="2">
    <source>
        <dbReference type="ARBA" id="ARBA00022723"/>
    </source>
</evidence>
<organism evidence="6 7">
    <name type="scientific">Acanthopleuribacter pedis</name>
    <dbReference type="NCBI Taxonomy" id="442870"/>
    <lineage>
        <taxon>Bacteria</taxon>
        <taxon>Pseudomonadati</taxon>
        <taxon>Acidobacteriota</taxon>
        <taxon>Holophagae</taxon>
        <taxon>Acanthopleuribacterales</taxon>
        <taxon>Acanthopleuribacteraceae</taxon>
        <taxon>Acanthopleuribacter</taxon>
    </lineage>
</organism>
<dbReference type="Proteomes" id="UP000664417">
    <property type="component" value="Unassembled WGS sequence"/>
</dbReference>
<comment type="caution">
    <text evidence="6">The sequence shown here is derived from an EMBL/GenBank/DDBJ whole genome shotgun (WGS) entry which is preliminary data.</text>
</comment>